<protein>
    <recommendedName>
        <fullName evidence="9">Major facilitator superfamily (MFS) profile domain-containing protein</fullName>
    </recommendedName>
</protein>
<dbReference type="PANTHER" id="PTHR23501:SF3">
    <property type="entry name" value="MAJOR FACILITATOR SUPERFAMILY (MFS) PROFILE DOMAIN-CONTAINING PROTEIN"/>
    <property type="match status" value="1"/>
</dbReference>
<dbReference type="SUPFAM" id="SSF103473">
    <property type="entry name" value="MFS general substrate transporter"/>
    <property type="match status" value="2"/>
</dbReference>
<dbReference type="InterPro" id="IPR011701">
    <property type="entry name" value="MFS"/>
</dbReference>
<feature type="transmembrane region" description="Helical" evidence="8">
    <location>
        <begin position="453"/>
        <end position="478"/>
    </location>
</feature>
<feature type="transmembrane region" description="Helical" evidence="8">
    <location>
        <begin position="323"/>
        <end position="341"/>
    </location>
</feature>
<evidence type="ECO:0000256" key="1">
    <source>
        <dbReference type="ARBA" id="ARBA00004141"/>
    </source>
</evidence>
<dbReference type="GO" id="GO:0005886">
    <property type="term" value="C:plasma membrane"/>
    <property type="evidence" value="ECO:0007669"/>
    <property type="project" value="TreeGrafter"/>
</dbReference>
<dbReference type="PANTHER" id="PTHR23501">
    <property type="entry name" value="MAJOR FACILITATOR SUPERFAMILY"/>
    <property type="match status" value="1"/>
</dbReference>
<proteinExistence type="inferred from homology"/>
<dbReference type="InterPro" id="IPR020846">
    <property type="entry name" value="MFS_dom"/>
</dbReference>
<feature type="transmembrane region" description="Helical" evidence="8">
    <location>
        <begin position="428"/>
        <end position="447"/>
    </location>
</feature>
<keyword evidence="3" id="KW-0813">Transport</keyword>
<evidence type="ECO:0000256" key="8">
    <source>
        <dbReference type="SAM" id="Phobius"/>
    </source>
</evidence>
<feature type="transmembrane region" description="Helical" evidence="8">
    <location>
        <begin position="149"/>
        <end position="166"/>
    </location>
</feature>
<keyword evidence="4 8" id="KW-0812">Transmembrane</keyword>
<sequence>MRHWRHPFKTVVAQEQPVVEETAPRPDDKEAAAPDSKEAGLTAERSPSSEPDTDVDSIDKDAQAGVQKIEAITKVWTTRDLYLAYFLIWIIYFVDAIQQGMGSLLTPYVTSAFQEHSLTATTGVASNIIGGVSKLALAKILDVWGRPQGYLLTMCIMVIGLILMAACNNVETYAAAQIFYWVGYNGISYATTVFIADTSALNNRGLVLAYTSSPYIATVWITGPLAQSVLNGIGWRWGFGIFAIVTPVVCLPLYFLFAYNQRKAEKLGVLVRTKSGRTLLQSINHYFWEFDIICLILLSAGFTLFLLPFSIYSYQKYGWKDPLTIGFIVAGVVLLGLAVAWEKYYAPVKYMPWSILRDRTVLGACVLAAVLFVEYYIWTAFFNSFLQVVLRLQVWQVGYIGNIYSLGSCFFSIPVGLAIRRTGRFKWVALYFGVPVTILAIGLLIQFRHAGTALGWIIFVEIIYAFAGGACVIAEQVAVMAAAAHQQVAVVLAVEGMFSSVGGGIGGTVASAIWTGIFPVKLMQYLPEESKADFAEIYGDLEKQISYPVGSATHDAIVHAYDDALRNMFIAATAITVIGLAATLAWRDIKLKGFKQVKGNVI</sequence>
<feature type="transmembrane region" description="Helical" evidence="8">
    <location>
        <begin position="118"/>
        <end position="137"/>
    </location>
</feature>
<evidence type="ECO:0000256" key="2">
    <source>
        <dbReference type="ARBA" id="ARBA00008335"/>
    </source>
</evidence>
<feature type="domain" description="Major facilitator superfamily (MFS) profile" evidence="9">
    <location>
        <begin position="84"/>
        <end position="591"/>
    </location>
</feature>
<keyword evidence="5 8" id="KW-1133">Transmembrane helix</keyword>
<evidence type="ECO:0000256" key="5">
    <source>
        <dbReference type="ARBA" id="ARBA00022989"/>
    </source>
</evidence>
<dbReference type="Proteomes" id="UP000319160">
    <property type="component" value="Unassembled WGS sequence"/>
</dbReference>
<reference evidence="11" key="1">
    <citation type="submission" date="2019-06" db="EMBL/GenBank/DDBJ databases">
        <title>Draft genome sequence of the griseofulvin-producing fungus Xylaria cubensis strain G536.</title>
        <authorList>
            <person name="Mead M.E."/>
            <person name="Raja H.A."/>
            <person name="Steenwyk J.L."/>
            <person name="Knowles S.L."/>
            <person name="Oberlies N.H."/>
            <person name="Rokas A."/>
        </authorList>
    </citation>
    <scope>NUCLEOTIDE SEQUENCE [LARGE SCALE GENOMIC DNA]</scope>
    <source>
        <strain evidence="11">G536</strain>
    </source>
</reference>
<feature type="transmembrane region" description="Helical" evidence="8">
    <location>
        <begin position="207"/>
        <end position="225"/>
    </location>
</feature>
<dbReference type="Pfam" id="PF07690">
    <property type="entry name" value="MFS_1"/>
    <property type="match status" value="1"/>
</dbReference>
<evidence type="ECO:0000256" key="6">
    <source>
        <dbReference type="ARBA" id="ARBA00023136"/>
    </source>
</evidence>
<evidence type="ECO:0000256" key="3">
    <source>
        <dbReference type="ARBA" id="ARBA00022448"/>
    </source>
</evidence>
<dbReference type="PROSITE" id="PS50850">
    <property type="entry name" value="MFS"/>
    <property type="match status" value="1"/>
</dbReference>
<dbReference type="InterPro" id="IPR036259">
    <property type="entry name" value="MFS_trans_sf"/>
</dbReference>
<comment type="caution">
    <text evidence="10">The sequence shown here is derived from an EMBL/GenBank/DDBJ whole genome shotgun (WGS) entry which is preliminary data.</text>
</comment>
<keyword evidence="6 8" id="KW-0472">Membrane</keyword>
<feature type="transmembrane region" description="Helical" evidence="8">
    <location>
        <begin position="490"/>
        <end position="517"/>
    </location>
</feature>
<feature type="transmembrane region" description="Helical" evidence="8">
    <location>
        <begin position="81"/>
        <end position="98"/>
    </location>
</feature>
<evidence type="ECO:0000259" key="9">
    <source>
        <dbReference type="PROSITE" id="PS50850"/>
    </source>
</evidence>
<feature type="transmembrane region" description="Helical" evidence="8">
    <location>
        <begin position="286"/>
        <end position="311"/>
    </location>
</feature>
<accession>A0A553HPD9</accession>
<feature type="transmembrane region" description="Helical" evidence="8">
    <location>
        <begin position="361"/>
        <end position="378"/>
    </location>
</feature>
<feature type="transmembrane region" description="Helical" evidence="8">
    <location>
        <begin position="568"/>
        <end position="586"/>
    </location>
</feature>
<feature type="transmembrane region" description="Helical" evidence="8">
    <location>
        <begin position="237"/>
        <end position="257"/>
    </location>
</feature>
<evidence type="ECO:0000313" key="10">
    <source>
        <dbReference type="EMBL" id="TRX89800.1"/>
    </source>
</evidence>
<feature type="transmembrane region" description="Helical" evidence="8">
    <location>
        <begin position="178"/>
        <end position="195"/>
    </location>
</feature>
<keyword evidence="11" id="KW-1185">Reference proteome</keyword>
<dbReference type="EMBL" id="VFLP01000062">
    <property type="protein sequence ID" value="TRX89800.1"/>
    <property type="molecule type" value="Genomic_DNA"/>
</dbReference>
<evidence type="ECO:0000256" key="7">
    <source>
        <dbReference type="SAM" id="MobiDB-lite"/>
    </source>
</evidence>
<comment type="subcellular location">
    <subcellularLocation>
        <location evidence="1">Membrane</location>
        <topology evidence="1">Multi-pass membrane protein</topology>
    </subcellularLocation>
</comment>
<evidence type="ECO:0000256" key="4">
    <source>
        <dbReference type="ARBA" id="ARBA00022692"/>
    </source>
</evidence>
<name>A0A553HPD9_9PEZI</name>
<dbReference type="OrthoDB" id="4078873at2759"/>
<gene>
    <name evidence="10" type="ORF">FHL15_009233</name>
</gene>
<dbReference type="Gene3D" id="1.20.1250.20">
    <property type="entry name" value="MFS general substrate transporter like domains"/>
    <property type="match status" value="2"/>
</dbReference>
<evidence type="ECO:0000313" key="11">
    <source>
        <dbReference type="Proteomes" id="UP000319160"/>
    </source>
</evidence>
<feature type="region of interest" description="Disordered" evidence="7">
    <location>
        <begin position="1"/>
        <end position="59"/>
    </location>
</feature>
<feature type="compositionally biased region" description="Basic and acidic residues" evidence="7">
    <location>
        <begin position="22"/>
        <end position="38"/>
    </location>
</feature>
<dbReference type="AlphaFoldDB" id="A0A553HPD9"/>
<organism evidence="10 11">
    <name type="scientific">Xylaria flabelliformis</name>
    <dbReference type="NCBI Taxonomy" id="2512241"/>
    <lineage>
        <taxon>Eukaryota</taxon>
        <taxon>Fungi</taxon>
        <taxon>Dikarya</taxon>
        <taxon>Ascomycota</taxon>
        <taxon>Pezizomycotina</taxon>
        <taxon>Sordariomycetes</taxon>
        <taxon>Xylariomycetidae</taxon>
        <taxon>Xylariales</taxon>
        <taxon>Xylariaceae</taxon>
        <taxon>Xylaria</taxon>
    </lineage>
</organism>
<feature type="transmembrane region" description="Helical" evidence="8">
    <location>
        <begin position="398"/>
        <end position="419"/>
    </location>
</feature>
<dbReference type="FunFam" id="1.20.1250.20:FF:000284">
    <property type="entry name" value="Siderophore iron transporter mirB"/>
    <property type="match status" value="1"/>
</dbReference>
<comment type="similarity">
    <text evidence="2">Belongs to the major facilitator superfamily.</text>
</comment>
<dbReference type="GO" id="GO:0022857">
    <property type="term" value="F:transmembrane transporter activity"/>
    <property type="evidence" value="ECO:0007669"/>
    <property type="project" value="InterPro"/>
</dbReference>